<feature type="transmembrane region" description="Helical" evidence="10">
    <location>
        <begin position="12"/>
        <end position="28"/>
    </location>
</feature>
<dbReference type="InterPro" id="IPR036458">
    <property type="entry name" value="Na:dicarbo_symporter_sf"/>
</dbReference>
<dbReference type="InterPro" id="IPR023954">
    <property type="entry name" value="C4_dicarb_transport"/>
</dbReference>
<feature type="transmembrane region" description="Helical" evidence="10">
    <location>
        <begin position="81"/>
        <end position="103"/>
    </location>
</feature>
<dbReference type="PROSITE" id="PS00713">
    <property type="entry name" value="NA_DICARBOXYL_SYMP_1"/>
    <property type="match status" value="1"/>
</dbReference>
<organism evidence="12 14">
    <name type="scientific">Pandoraea pulmonicola</name>
    <dbReference type="NCBI Taxonomy" id="93221"/>
    <lineage>
        <taxon>Bacteria</taxon>
        <taxon>Pseudomonadati</taxon>
        <taxon>Pseudomonadota</taxon>
        <taxon>Betaproteobacteria</taxon>
        <taxon>Burkholderiales</taxon>
        <taxon>Burkholderiaceae</taxon>
        <taxon>Pandoraea</taxon>
    </lineage>
</organism>
<protein>
    <recommendedName>
        <fullName evidence="10">C4-dicarboxylate transport protein</fullName>
    </recommendedName>
</protein>
<keyword evidence="6 10" id="KW-0769">Symport</keyword>
<gene>
    <name evidence="12" type="primary">dctA_1</name>
    <name evidence="10" type="synonym">dctA</name>
    <name evidence="12" type="ORF">NCTC13159_02088</name>
    <name evidence="11" type="ORF">RO07_10820</name>
</gene>
<evidence type="ECO:0000256" key="7">
    <source>
        <dbReference type="ARBA" id="ARBA00022989"/>
    </source>
</evidence>
<name>A0AAJ5D0G5_PANPU</name>
<evidence type="ECO:0000256" key="2">
    <source>
        <dbReference type="ARBA" id="ARBA00006148"/>
    </source>
</evidence>
<dbReference type="HAMAP" id="MF_01300">
    <property type="entry name" value="C4_dicarb_transport"/>
    <property type="match status" value="1"/>
</dbReference>
<evidence type="ECO:0000256" key="9">
    <source>
        <dbReference type="ARBA" id="ARBA00053346"/>
    </source>
</evidence>
<dbReference type="NCBIfam" id="NF009587">
    <property type="entry name" value="PRK13027.1"/>
    <property type="match status" value="1"/>
</dbReference>
<keyword evidence="8 10" id="KW-0472">Membrane</keyword>
<dbReference type="InterPro" id="IPR001991">
    <property type="entry name" value="Na-dicarboxylate_symporter"/>
</dbReference>
<evidence type="ECO:0000256" key="8">
    <source>
        <dbReference type="ARBA" id="ARBA00023136"/>
    </source>
</evidence>
<feature type="transmembrane region" description="Helical" evidence="10">
    <location>
        <begin position="48"/>
        <end position="69"/>
    </location>
</feature>
<dbReference type="Proteomes" id="UP000254589">
    <property type="component" value="Unassembled WGS sequence"/>
</dbReference>
<feature type="transmembrane region" description="Helical" evidence="10">
    <location>
        <begin position="193"/>
        <end position="211"/>
    </location>
</feature>
<keyword evidence="4 10" id="KW-1003">Cell membrane</keyword>
<dbReference type="Gene3D" id="1.10.3860.10">
    <property type="entry name" value="Sodium:dicarboxylate symporter"/>
    <property type="match status" value="1"/>
</dbReference>
<dbReference type="GO" id="GO:0070778">
    <property type="term" value="P:L-aspartate transmembrane transport"/>
    <property type="evidence" value="ECO:0007669"/>
    <property type="project" value="TreeGrafter"/>
</dbReference>
<evidence type="ECO:0000256" key="6">
    <source>
        <dbReference type="ARBA" id="ARBA00022847"/>
    </source>
</evidence>
<dbReference type="FunFam" id="1.10.3860.10:FF:000001">
    <property type="entry name" value="C4-dicarboxylate transport protein"/>
    <property type="match status" value="1"/>
</dbReference>
<dbReference type="PANTHER" id="PTHR42865:SF1">
    <property type="entry name" value="AEROBIC C4-DICARBOXYLATE TRANSPORT PROTEIN"/>
    <property type="match status" value="1"/>
</dbReference>
<keyword evidence="7 10" id="KW-1133">Transmembrane helix</keyword>
<dbReference type="PROSITE" id="PS00714">
    <property type="entry name" value="NA_DICARBOXYL_SYMP_2"/>
    <property type="match status" value="1"/>
</dbReference>
<dbReference type="NCBIfam" id="NF002461">
    <property type="entry name" value="PRK01663.1"/>
    <property type="match status" value="1"/>
</dbReference>
<evidence type="ECO:0000313" key="14">
    <source>
        <dbReference type="Proteomes" id="UP000254589"/>
    </source>
</evidence>
<dbReference type="PANTHER" id="PTHR42865">
    <property type="entry name" value="PROTON/GLUTAMATE-ASPARTATE SYMPORTER"/>
    <property type="match status" value="1"/>
</dbReference>
<proteinExistence type="inferred from homology"/>
<dbReference type="InterPro" id="IPR018107">
    <property type="entry name" value="Na-dicarboxylate_symporter_CS"/>
</dbReference>
<dbReference type="GO" id="GO:0015138">
    <property type="term" value="F:fumarate transmembrane transporter activity"/>
    <property type="evidence" value="ECO:0007669"/>
    <property type="project" value="TreeGrafter"/>
</dbReference>
<dbReference type="RefSeq" id="WP_039407740.1">
    <property type="nucleotide sequence ID" value="NZ_CP010310.2"/>
</dbReference>
<accession>A0AAJ5D0G5</accession>
<feature type="transmembrane region" description="Helical" evidence="10">
    <location>
        <begin position="155"/>
        <end position="172"/>
    </location>
</feature>
<keyword evidence="13" id="KW-1185">Reference proteome</keyword>
<dbReference type="PRINTS" id="PR00173">
    <property type="entry name" value="EDTRNSPORT"/>
</dbReference>
<dbReference type="KEGG" id="ppul:RO07_10820"/>
<feature type="transmembrane region" description="Helical" evidence="10">
    <location>
        <begin position="312"/>
        <end position="331"/>
    </location>
</feature>
<dbReference type="AlphaFoldDB" id="A0AAJ5D0G5"/>
<comment type="similarity">
    <text evidence="2 10">Belongs to the dicarboxylate/amino acid:cation symporter (DAACS) (TC 2.A.23) family.</text>
</comment>
<evidence type="ECO:0000256" key="1">
    <source>
        <dbReference type="ARBA" id="ARBA00004651"/>
    </source>
</evidence>
<evidence type="ECO:0000256" key="10">
    <source>
        <dbReference type="HAMAP-Rule" id="MF_01300"/>
    </source>
</evidence>
<feature type="transmembrane region" description="Helical" evidence="10">
    <location>
        <begin position="231"/>
        <end position="255"/>
    </location>
</feature>
<reference evidence="12 14" key="3">
    <citation type="submission" date="2018-06" db="EMBL/GenBank/DDBJ databases">
        <authorList>
            <consortium name="Pathogen Informatics"/>
            <person name="Doyle S."/>
        </authorList>
    </citation>
    <scope>NUCLEOTIDE SEQUENCE [LARGE SCALE GENOMIC DNA]</scope>
    <source>
        <strain evidence="12 14">NCTC13159</strain>
    </source>
</reference>
<dbReference type="GO" id="GO:0005886">
    <property type="term" value="C:plasma membrane"/>
    <property type="evidence" value="ECO:0007669"/>
    <property type="project" value="UniProtKB-SubCell"/>
</dbReference>
<evidence type="ECO:0000256" key="3">
    <source>
        <dbReference type="ARBA" id="ARBA00022448"/>
    </source>
</evidence>
<keyword evidence="3 10" id="KW-0813">Transport</keyword>
<comment type="subcellular location">
    <subcellularLocation>
        <location evidence="1 10">Cell membrane</location>
        <topology evidence="1 10">Multi-pass membrane protein</topology>
    </subcellularLocation>
</comment>
<dbReference type="GO" id="GO:0015141">
    <property type="term" value="F:succinate transmembrane transporter activity"/>
    <property type="evidence" value="ECO:0007669"/>
    <property type="project" value="TreeGrafter"/>
</dbReference>
<feature type="transmembrane region" description="Helical" evidence="10">
    <location>
        <begin position="351"/>
        <end position="378"/>
    </location>
</feature>
<sequence>MQTQTKKPFYRILYVQVLIAIVIGVLLGHFKPDLAVQMKPLGDAFIKLIKMIIGPVIFCTVVTGIAGMEDMKKVGRVGGKALIYFEIVSTLALIIGLFATHILKPGAGFNVDINSLDPKAIAGYAEKAAHGDTFVDFLLHLIPNTITDAFAKGEILQILVIAILFGAALSAIGERGRVVTGWIDSVSGVLFRVVHIITKVAPLGAFGAMAFTIGKYGIASLVPLAKLMGTFYLTSFLFVIVVLGLIAKVTGFSIFRFLAYIKEELLIVLGTSSSEAALPHLMEKMEKAGCSKSVVGLVIPTGYSFNLDGTNIYMTMAVLFIAQATNIDLTWGQQLTLLAVAMLTSKGASGVTGAGFITLAATLAVIPTIPVAGMVLILGIDRFMSECRALTNICGNGVATIVVSAWEKELDRKKLAEAMSSKREPELA</sequence>
<dbReference type="Pfam" id="PF00375">
    <property type="entry name" value="SDF"/>
    <property type="match status" value="1"/>
</dbReference>
<evidence type="ECO:0000313" key="11">
    <source>
        <dbReference type="EMBL" id="AJC20841.1"/>
    </source>
</evidence>
<reference evidence="11" key="2">
    <citation type="submission" date="2016-11" db="EMBL/GenBank/DDBJ databases">
        <title>Complete Genome Sequencing of Pandoraea pulmonicola DSM 16583.</title>
        <authorList>
            <person name="Chan K.-G."/>
        </authorList>
    </citation>
    <scope>NUCLEOTIDE SEQUENCE</scope>
    <source>
        <strain evidence="11">DSM 16583</strain>
    </source>
</reference>
<dbReference type="Proteomes" id="UP000035086">
    <property type="component" value="Chromosome"/>
</dbReference>
<keyword evidence="5 10" id="KW-0812">Transmembrane</keyword>
<evidence type="ECO:0000256" key="5">
    <source>
        <dbReference type="ARBA" id="ARBA00022692"/>
    </source>
</evidence>
<evidence type="ECO:0000313" key="13">
    <source>
        <dbReference type="Proteomes" id="UP000035086"/>
    </source>
</evidence>
<evidence type="ECO:0000256" key="4">
    <source>
        <dbReference type="ARBA" id="ARBA00022475"/>
    </source>
</evidence>
<comment type="function">
    <text evidence="9">Responsible for the transport of dicarboxylates such as succinate, fumarate, and malate from the periplasm across the membrane.</text>
</comment>
<reference evidence="13" key="1">
    <citation type="submission" date="2014-12" db="EMBL/GenBank/DDBJ databases">
        <title>Complete Genome Sequencing of Pandoraea pulmonicola DSM 16583.</title>
        <authorList>
            <person name="Chan K.-G."/>
        </authorList>
    </citation>
    <scope>NUCLEOTIDE SEQUENCE [LARGE SCALE GENOMIC DNA]</scope>
    <source>
        <strain evidence="13">DSM 16583</strain>
    </source>
</reference>
<dbReference type="SUPFAM" id="SSF118215">
    <property type="entry name" value="Proton glutamate symport protein"/>
    <property type="match status" value="1"/>
</dbReference>
<dbReference type="GO" id="GO:0015366">
    <property type="term" value="F:malate:proton symporter activity"/>
    <property type="evidence" value="ECO:0007669"/>
    <property type="project" value="TreeGrafter"/>
</dbReference>
<evidence type="ECO:0000313" key="12">
    <source>
        <dbReference type="EMBL" id="SUA90604.1"/>
    </source>
</evidence>
<dbReference type="EMBL" id="UGSJ01000001">
    <property type="protein sequence ID" value="SUA90604.1"/>
    <property type="molecule type" value="Genomic_DNA"/>
</dbReference>
<dbReference type="EMBL" id="CP010310">
    <property type="protein sequence ID" value="AJC20841.1"/>
    <property type="molecule type" value="Genomic_DNA"/>
</dbReference>
<comment type="function">
    <text evidence="10">Responsible for the transport of dicarboxylates such as succinate, fumarate, and malate across the membrane.</text>
</comment>